<dbReference type="InterPro" id="IPR001387">
    <property type="entry name" value="Cro/C1-type_HTH"/>
</dbReference>
<dbReference type="Proteomes" id="UP000245778">
    <property type="component" value="Unassembled WGS sequence"/>
</dbReference>
<gene>
    <name evidence="4" type="ORF">C7373_10660</name>
    <name evidence="3" type="ORF">IB211_00732</name>
</gene>
<reference evidence="4 6" key="3">
    <citation type="submission" date="2018-04" db="EMBL/GenBank/DDBJ databases">
        <title>Genomic Encyclopedia of Type Strains, Phase IV (KMG-IV): sequencing the most valuable type-strain genomes for metagenomic binning, comparative biology and taxonomic classification.</title>
        <authorList>
            <person name="Goeker M."/>
        </authorList>
    </citation>
    <scope>NUCLEOTIDE SEQUENCE [LARGE SCALE GENOMIC DNA]</scope>
    <source>
        <strain evidence="4 6">DSM 26588</strain>
    </source>
</reference>
<dbReference type="AlphaFoldDB" id="A0A0S2W1U7"/>
<dbReference type="STRING" id="1297617.IB211_00732"/>
<dbReference type="EMBL" id="CP011307">
    <property type="protein sequence ID" value="ALP93127.1"/>
    <property type="molecule type" value="Genomic_DNA"/>
</dbReference>
<dbReference type="RefSeq" id="WP_021629806.1">
    <property type="nucleotide sequence ID" value="NZ_CP011307.1"/>
</dbReference>
<evidence type="ECO:0000313" key="6">
    <source>
        <dbReference type="Proteomes" id="UP000245778"/>
    </source>
</evidence>
<feature type="domain" description="HTH cro/C1-type" evidence="2">
    <location>
        <begin position="9"/>
        <end position="63"/>
    </location>
</feature>
<dbReference type="PANTHER" id="PTHR46558:SF11">
    <property type="entry name" value="HTH-TYPE TRANSCRIPTIONAL REGULATOR XRE"/>
    <property type="match status" value="1"/>
</dbReference>
<reference evidence="3 5" key="1">
    <citation type="journal article" date="2015" name="Nat. Commun.">
        <title>Production of butyrate from lysine and the Amadori product fructoselysine by a human gut commensal.</title>
        <authorList>
            <person name="Bui T.P."/>
            <person name="Ritari J."/>
            <person name="Boeren S."/>
            <person name="de Waard P."/>
            <person name="Plugge C.M."/>
            <person name="de Vos W.M."/>
        </authorList>
    </citation>
    <scope>NUCLEOTIDE SEQUENCE [LARGE SCALE GENOMIC DNA]</scope>
    <source>
        <strain evidence="3 5">AF211</strain>
    </source>
</reference>
<evidence type="ECO:0000313" key="5">
    <source>
        <dbReference type="Proteomes" id="UP000064844"/>
    </source>
</evidence>
<proteinExistence type="predicted"/>
<keyword evidence="5" id="KW-1185">Reference proteome</keyword>
<dbReference type="OrthoDB" id="9815852at2"/>
<dbReference type="SUPFAM" id="SSF47413">
    <property type="entry name" value="lambda repressor-like DNA-binding domains"/>
    <property type="match status" value="1"/>
</dbReference>
<dbReference type="GO" id="GO:0003677">
    <property type="term" value="F:DNA binding"/>
    <property type="evidence" value="ECO:0007669"/>
    <property type="project" value="UniProtKB-KW"/>
</dbReference>
<dbReference type="Pfam" id="PF12844">
    <property type="entry name" value="HTH_19"/>
    <property type="match status" value="1"/>
</dbReference>
<dbReference type="Gene3D" id="1.10.260.40">
    <property type="entry name" value="lambda repressor-like DNA-binding domains"/>
    <property type="match status" value="1"/>
</dbReference>
<dbReference type="InterPro" id="IPR010982">
    <property type="entry name" value="Lambda_DNA-bd_dom_sf"/>
</dbReference>
<dbReference type="PANTHER" id="PTHR46558">
    <property type="entry name" value="TRACRIPTIONAL REGULATORY PROTEIN-RELATED-RELATED"/>
    <property type="match status" value="1"/>
</dbReference>
<keyword evidence="1" id="KW-0238">DNA-binding</keyword>
<evidence type="ECO:0000256" key="1">
    <source>
        <dbReference type="ARBA" id="ARBA00023125"/>
    </source>
</evidence>
<dbReference type="PATRIC" id="fig|1297617.4.peg.745"/>
<dbReference type="GeneID" id="93228365"/>
<sequence length="125" mass="14612">MKEMIGERLKALRVGVRLSQTKLAGILGTQQSSINRYEQGQAVPGPEMFVKYADYFDVSMDYLYCRTDEPRGKLYDYKPQALKEKMEQSEEMREFIEMCFDPQAPVNKRLKEALLRIMTEEANEE</sequence>
<organism evidence="3 5">
    <name type="scientific">Intestinimonas butyriciproducens</name>
    <dbReference type="NCBI Taxonomy" id="1297617"/>
    <lineage>
        <taxon>Bacteria</taxon>
        <taxon>Bacillati</taxon>
        <taxon>Bacillota</taxon>
        <taxon>Clostridia</taxon>
        <taxon>Eubacteriales</taxon>
        <taxon>Intestinimonas</taxon>
    </lineage>
</organism>
<evidence type="ECO:0000259" key="2">
    <source>
        <dbReference type="PROSITE" id="PS50943"/>
    </source>
</evidence>
<evidence type="ECO:0000313" key="3">
    <source>
        <dbReference type="EMBL" id="ALP93127.1"/>
    </source>
</evidence>
<reference evidence="5" key="2">
    <citation type="submission" date="2015-04" db="EMBL/GenBank/DDBJ databases">
        <title>A butyrogenic pathway from the amino acid lysine in a human gut commensal.</title>
        <authorList>
            <person name="de Vos W.M."/>
            <person name="Bui N.T.P."/>
            <person name="Plugge C.M."/>
            <person name="Ritari J."/>
        </authorList>
    </citation>
    <scope>NUCLEOTIDE SEQUENCE [LARGE SCALE GENOMIC DNA]</scope>
    <source>
        <strain evidence="5">AF211</strain>
    </source>
</reference>
<dbReference type="Proteomes" id="UP000064844">
    <property type="component" value="Chromosome"/>
</dbReference>
<evidence type="ECO:0000313" key="4">
    <source>
        <dbReference type="EMBL" id="PVY48553.1"/>
    </source>
</evidence>
<dbReference type="SMART" id="SM00530">
    <property type="entry name" value="HTH_XRE"/>
    <property type="match status" value="1"/>
</dbReference>
<accession>A0A0S2W1U7</accession>
<dbReference type="KEGG" id="ibu:IB211_00732"/>
<dbReference type="CDD" id="cd00093">
    <property type="entry name" value="HTH_XRE"/>
    <property type="match status" value="1"/>
</dbReference>
<protein>
    <submittedName>
        <fullName evidence="4">Transcriptional regulator with XRE-family HTH domain</fullName>
    </submittedName>
</protein>
<name>A0A0S2W1U7_9FIRM</name>
<dbReference type="PROSITE" id="PS50943">
    <property type="entry name" value="HTH_CROC1"/>
    <property type="match status" value="1"/>
</dbReference>
<dbReference type="EMBL" id="QEKK01000006">
    <property type="protein sequence ID" value="PVY48553.1"/>
    <property type="molecule type" value="Genomic_DNA"/>
</dbReference>